<name>Q6H4Y8_ORYSJ</name>
<dbReference type="EMBL" id="AP005547">
    <property type="protein sequence ID" value="BAD25929.1"/>
    <property type="molecule type" value="Genomic_DNA"/>
</dbReference>
<dbReference type="AlphaFoldDB" id="Q6H4Y8"/>
<reference evidence="3" key="2">
    <citation type="submission" date="2002-09" db="EMBL/GenBank/DDBJ databases">
        <title>Oryza sativa nipponbare(GA3) genomic DNA, chromosome 9, PAC clone:P0515A04.</title>
        <authorList>
            <person name="Sasaki T."/>
            <person name="Matsumoto T."/>
            <person name="Hattori M."/>
            <person name="Sakaki Y."/>
            <person name="Katayose Y."/>
        </authorList>
    </citation>
    <scope>NUCLEOTIDE SEQUENCE</scope>
</reference>
<proteinExistence type="predicted"/>
<evidence type="ECO:0000313" key="3">
    <source>
        <dbReference type="EMBL" id="BAD26211.1"/>
    </source>
</evidence>
<sequence length="120" mass="13283">MKMKQDPIDGSRYKNPRRGQLNGESYCKGKRKRLQDSSGRKVQGDTSSACWRRARTTKGSGSGRSRMSLTGGRCRLADRTDGRTAAAAAAAEKTRTPRRRRRHEGSTAVWVLGLMGREGN</sequence>
<gene>
    <name evidence="2" type="ORF">OJ1031_C12.1</name>
    <name evidence="3" type="ORF">P0515A04.26</name>
</gene>
<feature type="region of interest" description="Disordered" evidence="1">
    <location>
        <begin position="1"/>
        <end position="107"/>
    </location>
</feature>
<organism evidence="3 4">
    <name type="scientific">Oryza sativa subsp. japonica</name>
    <name type="common">Rice</name>
    <dbReference type="NCBI Taxonomy" id="39947"/>
    <lineage>
        <taxon>Eukaryota</taxon>
        <taxon>Viridiplantae</taxon>
        <taxon>Streptophyta</taxon>
        <taxon>Embryophyta</taxon>
        <taxon>Tracheophyta</taxon>
        <taxon>Spermatophyta</taxon>
        <taxon>Magnoliopsida</taxon>
        <taxon>Liliopsida</taxon>
        <taxon>Poales</taxon>
        <taxon>Poaceae</taxon>
        <taxon>BOP clade</taxon>
        <taxon>Oryzoideae</taxon>
        <taxon>Oryzeae</taxon>
        <taxon>Oryzinae</taxon>
        <taxon>Oryza</taxon>
        <taxon>Oryza sativa</taxon>
    </lineage>
</organism>
<reference evidence="4" key="3">
    <citation type="journal article" date="2005" name="Nature">
        <title>The map-based sequence of the rice genome.</title>
        <authorList>
            <consortium name="International rice genome sequencing project (IRGSP)"/>
            <person name="Matsumoto T."/>
            <person name="Wu J."/>
            <person name="Kanamori H."/>
            <person name="Katayose Y."/>
            <person name="Fujisawa M."/>
            <person name="Namiki N."/>
            <person name="Mizuno H."/>
            <person name="Yamamoto K."/>
            <person name="Antonio B.A."/>
            <person name="Baba T."/>
            <person name="Sakata K."/>
            <person name="Nagamura Y."/>
            <person name="Aoki H."/>
            <person name="Arikawa K."/>
            <person name="Arita K."/>
            <person name="Bito T."/>
            <person name="Chiden Y."/>
            <person name="Fujitsuka N."/>
            <person name="Fukunaka R."/>
            <person name="Hamada M."/>
            <person name="Harada C."/>
            <person name="Hayashi A."/>
            <person name="Hijishita S."/>
            <person name="Honda M."/>
            <person name="Hosokawa S."/>
            <person name="Ichikawa Y."/>
            <person name="Idonuma A."/>
            <person name="Iijima M."/>
            <person name="Ikeda M."/>
            <person name="Ikeno M."/>
            <person name="Ito K."/>
            <person name="Ito S."/>
            <person name="Ito T."/>
            <person name="Ito Y."/>
            <person name="Ito Y."/>
            <person name="Iwabuchi A."/>
            <person name="Kamiya K."/>
            <person name="Karasawa W."/>
            <person name="Kurita K."/>
            <person name="Katagiri S."/>
            <person name="Kikuta A."/>
            <person name="Kobayashi H."/>
            <person name="Kobayashi N."/>
            <person name="Machita K."/>
            <person name="Maehara T."/>
            <person name="Masukawa M."/>
            <person name="Mizubayashi T."/>
            <person name="Mukai Y."/>
            <person name="Nagasaki H."/>
            <person name="Nagata Y."/>
            <person name="Naito S."/>
            <person name="Nakashima M."/>
            <person name="Nakama Y."/>
            <person name="Nakamichi Y."/>
            <person name="Nakamura M."/>
            <person name="Meguro A."/>
            <person name="Negishi M."/>
            <person name="Ohta I."/>
            <person name="Ohta T."/>
            <person name="Okamoto M."/>
            <person name="Ono N."/>
            <person name="Saji S."/>
            <person name="Sakaguchi M."/>
            <person name="Sakai K."/>
            <person name="Shibata M."/>
            <person name="Shimokawa T."/>
            <person name="Song J."/>
            <person name="Takazaki Y."/>
            <person name="Terasawa K."/>
            <person name="Tsugane M."/>
            <person name="Tsuji K."/>
            <person name="Ueda S."/>
            <person name="Waki K."/>
            <person name="Yamagata H."/>
            <person name="Yamamoto M."/>
            <person name="Yamamoto S."/>
            <person name="Yamane H."/>
            <person name="Yoshiki S."/>
            <person name="Yoshihara R."/>
            <person name="Yukawa K."/>
            <person name="Zhong H."/>
            <person name="Yano M."/>
            <person name="Yuan Q."/>
            <person name="Ouyang S."/>
            <person name="Liu J."/>
            <person name="Jones K.M."/>
            <person name="Gansberger K."/>
            <person name="Moffat K."/>
            <person name="Hill J."/>
            <person name="Bera J."/>
            <person name="Fadrosh D."/>
            <person name="Jin S."/>
            <person name="Johri S."/>
            <person name="Kim M."/>
            <person name="Overton L."/>
            <person name="Reardon M."/>
            <person name="Tsitrin T."/>
            <person name="Vuong H."/>
            <person name="Weaver B."/>
            <person name="Ciecko A."/>
            <person name="Tallon L."/>
            <person name="Jackson J."/>
            <person name="Pai G."/>
            <person name="Aken S.V."/>
            <person name="Utterback T."/>
            <person name="Reidmuller S."/>
            <person name="Feldblyum T."/>
            <person name="Hsiao J."/>
            <person name="Zismann V."/>
            <person name="Iobst S."/>
            <person name="de Vazeille A.R."/>
            <person name="Buell C.R."/>
            <person name="Ying K."/>
            <person name="Li Y."/>
            <person name="Lu T."/>
            <person name="Huang Y."/>
            <person name="Zhao Q."/>
            <person name="Feng Q."/>
            <person name="Zhang L."/>
            <person name="Zhu J."/>
            <person name="Weng Q."/>
            <person name="Mu J."/>
            <person name="Lu Y."/>
            <person name="Fan D."/>
            <person name="Liu Y."/>
            <person name="Guan J."/>
            <person name="Zhang Y."/>
            <person name="Yu S."/>
            <person name="Liu X."/>
            <person name="Zhang Y."/>
            <person name="Hong G."/>
            <person name="Han B."/>
            <person name="Choisne N."/>
            <person name="Demange N."/>
            <person name="Orjeda G."/>
            <person name="Samain S."/>
            <person name="Cattolico L."/>
            <person name="Pelletier E."/>
            <person name="Couloux A."/>
            <person name="Segurens B."/>
            <person name="Wincker P."/>
            <person name="D'Hont A."/>
            <person name="Scarpelli C."/>
            <person name="Weissenbach J."/>
            <person name="Salanoubat M."/>
            <person name="Quetier F."/>
            <person name="Yu Y."/>
            <person name="Kim H.R."/>
            <person name="Rambo T."/>
            <person name="Currie J."/>
            <person name="Collura K."/>
            <person name="Luo M."/>
            <person name="Yang T."/>
            <person name="Ammiraju J.S.S."/>
            <person name="Engler F."/>
            <person name="Soderlund C."/>
            <person name="Wing R.A."/>
            <person name="Palmer L.E."/>
            <person name="de la Bastide M."/>
            <person name="Spiegel L."/>
            <person name="Nascimento L."/>
            <person name="Zutavern T."/>
            <person name="O'Shaughnessy A."/>
            <person name="Dike S."/>
            <person name="Dedhia N."/>
            <person name="Preston R."/>
            <person name="Balija V."/>
            <person name="McCombie W.R."/>
            <person name="Chow T."/>
            <person name="Chen H."/>
            <person name="Chung M."/>
            <person name="Chen C."/>
            <person name="Shaw J."/>
            <person name="Wu H."/>
            <person name="Hsiao K."/>
            <person name="Chao Y."/>
            <person name="Chu M."/>
            <person name="Cheng C."/>
            <person name="Hour A."/>
            <person name="Lee P."/>
            <person name="Lin S."/>
            <person name="Lin Y."/>
            <person name="Liou J."/>
            <person name="Liu S."/>
            <person name="Hsing Y."/>
            <person name="Raghuvanshi S."/>
            <person name="Mohanty A."/>
            <person name="Bharti A.K."/>
            <person name="Gaur A."/>
            <person name="Gupta V."/>
            <person name="Kumar D."/>
            <person name="Ravi V."/>
            <person name="Vij S."/>
            <person name="Kapur A."/>
            <person name="Khurana P."/>
            <person name="Khurana P."/>
            <person name="Khurana J.P."/>
            <person name="Tyagi A.K."/>
            <person name="Gaikwad K."/>
            <person name="Singh A."/>
            <person name="Dalal V."/>
            <person name="Srivastava S."/>
            <person name="Dixit A."/>
            <person name="Pal A.K."/>
            <person name="Ghazi I.A."/>
            <person name="Yadav M."/>
            <person name="Pandit A."/>
            <person name="Bhargava A."/>
            <person name="Sureshbabu K."/>
            <person name="Batra K."/>
            <person name="Sharma T.R."/>
            <person name="Mohapatra T."/>
            <person name="Singh N.K."/>
            <person name="Messing J."/>
            <person name="Nelson A.B."/>
            <person name="Fuks G."/>
            <person name="Kavchok S."/>
            <person name="Keizer G."/>
            <person name="Linton E."/>
            <person name="Llaca V."/>
            <person name="Song R."/>
            <person name="Tanyolac B."/>
            <person name="Young S."/>
            <person name="Ho-Il K."/>
            <person name="Hahn J.H."/>
            <person name="Sangsakoo G."/>
            <person name="Vanavichit A."/>
            <person name="de Mattos Luiz.A.T."/>
            <person name="Zimmer P.D."/>
            <person name="Malone G."/>
            <person name="Dellagostin O."/>
            <person name="de Oliveira A.C."/>
            <person name="Bevan M."/>
            <person name="Bancroft I."/>
            <person name="Minx P."/>
            <person name="Cordum H."/>
            <person name="Wilson R."/>
            <person name="Cheng Z."/>
            <person name="Jin W."/>
            <person name="Jiang J."/>
            <person name="Leong S.A."/>
            <person name="Iwama H."/>
            <person name="Gojobori T."/>
            <person name="Itoh T."/>
            <person name="Niimura Y."/>
            <person name="Fujii Y."/>
            <person name="Habara T."/>
            <person name="Sakai H."/>
            <person name="Sato Y."/>
            <person name="Wilson G."/>
            <person name="Kumar K."/>
            <person name="McCouch S."/>
            <person name="Juretic N."/>
            <person name="Hoen D."/>
            <person name="Wright S."/>
            <person name="Bruskiewich R."/>
            <person name="Bureau T."/>
            <person name="Miyao A."/>
            <person name="Hirochika H."/>
            <person name="Nishikawa T."/>
            <person name="Kadowaki K."/>
            <person name="Sugiura M."/>
            <person name="Burr B."/>
            <person name="Sasaki T."/>
        </authorList>
    </citation>
    <scope>NUCLEOTIDE SEQUENCE [LARGE SCALE GENOMIC DNA]</scope>
    <source>
        <strain evidence="4">cv. Nipponbare</strain>
    </source>
</reference>
<feature type="compositionally biased region" description="Basic and acidic residues" evidence="1">
    <location>
        <begin position="34"/>
        <end position="43"/>
    </location>
</feature>
<feature type="compositionally biased region" description="Polar residues" evidence="1">
    <location>
        <begin position="57"/>
        <end position="68"/>
    </location>
</feature>
<feature type="compositionally biased region" description="Basic and acidic residues" evidence="1">
    <location>
        <begin position="1"/>
        <end position="12"/>
    </location>
</feature>
<protein>
    <submittedName>
        <fullName evidence="3">Uncharacterized protein</fullName>
    </submittedName>
</protein>
<evidence type="ECO:0000313" key="4">
    <source>
        <dbReference type="Proteomes" id="UP000000763"/>
    </source>
</evidence>
<reference evidence="4" key="4">
    <citation type="journal article" date="2008" name="Nucleic Acids Res.">
        <title>The rice annotation project database (RAP-DB): 2008 update.</title>
        <authorList>
            <consortium name="The rice annotation project (RAP)"/>
        </authorList>
    </citation>
    <scope>GENOME REANNOTATION</scope>
    <source>
        <strain evidence="4">cv. Nipponbare</strain>
    </source>
</reference>
<evidence type="ECO:0000313" key="2">
    <source>
        <dbReference type="EMBL" id="BAD25929.1"/>
    </source>
</evidence>
<evidence type="ECO:0000256" key="1">
    <source>
        <dbReference type="SAM" id="MobiDB-lite"/>
    </source>
</evidence>
<dbReference type="EMBL" id="AP005788">
    <property type="protein sequence ID" value="BAD26211.1"/>
    <property type="molecule type" value="Genomic_DNA"/>
</dbReference>
<dbReference type="Proteomes" id="UP000000763">
    <property type="component" value="Chromosome 9"/>
</dbReference>
<reference evidence="2" key="1">
    <citation type="submission" date="2002-07" db="EMBL/GenBank/DDBJ databases">
        <title>Oryza sativa nipponbare(GA3) genomic DNA, chromosome 9, BAC clone:OJ1031_C12.</title>
        <authorList>
            <person name="Sasaki T."/>
            <person name="Matsumoto T."/>
            <person name="Hattori M."/>
            <person name="Sakaki Y."/>
            <person name="Katayose Y."/>
        </authorList>
    </citation>
    <scope>NUCLEOTIDE SEQUENCE</scope>
</reference>
<accession>Q6H4Y8</accession>